<dbReference type="EMBL" id="JAZDWU010000002">
    <property type="protein sequence ID" value="KAL0011670.1"/>
    <property type="molecule type" value="Genomic_DNA"/>
</dbReference>
<dbReference type="AlphaFoldDB" id="A0AAW2DLV8"/>
<dbReference type="Pfam" id="PF12937">
    <property type="entry name" value="F-box-like"/>
    <property type="match status" value="1"/>
</dbReference>
<protein>
    <recommendedName>
        <fullName evidence="1">F-box domain-containing protein</fullName>
    </recommendedName>
</protein>
<evidence type="ECO:0000259" key="1">
    <source>
        <dbReference type="PROSITE" id="PS50181"/>
    </source>
</evidence>
<organism evidence="2 3">
    <name type="scientific">Lithocarpus litseifolius</name>
    <dbReference type="NCBI Taxonomy" id="425828"/>
    <lineage>
        <taxon>Eukaryota</taxon>
        <taxon>Viridiplantae</taxon>
        <taxon>Streptophyta</taxon>
        <taxon>Embryophyta</taxon>
        <taxon>Tracheophyta</taxon>
        <taxon>Spermatophyta</taxon>
        <taxon>Magnoliopsida</taxon>
        <taxon>eudicotyledons</taxon>
        <taxon>Gunneridae</taxon>
        <taxon>Pentapetalae</taxon>
        <taxon>rosids</taxon>
        <taxon>fabids</taxon>
        <taxon>Fagales</taxon>
        <taxon>Fagaceae</taxon>
        <taxon>Lithocarpus</taxon>
    </lineage>
</organism>
<sequence length="134" mass="15350">MAIIKATRRTKYKREFHSSSIKSLPNELLTEVLGHVASTSFTDLFNVKLSCKYFIEVAKDDYIFQRISLDKFPIVPLRISNEASSFFKRCEEFGNPESLFRLGLSQAAASELTYGLNKHSYRSHQEHRPKASVS</sequence>
<dbReference type="PANTHER" id="PTHR33784">
    <property type="entry name" value="OS05G0482100 PROTEIN"/>
    <property type="match status" value="1"/>
</dbReference>
<dbReference type="InterPro" id="IPR040338">
    <property type="entry name" value="At1g67623-like"/>
</dbReference>
<accession>A0AAW2DLV8</accession>
<dbReference type="Pfam" id="PF23310">
    <property type="entry name" value="TPR_27"/>
    <property type="match status" value="1"/>
</dbReference>
<dbReference type="SUPFAM" id="SSF81383">
    <property type="entry name" value="F-box domain"/>
    <property type="match status" value="1"/>
</dbReference>
<gene>
    <name evidence="2" type="ORF">SO802_006778</name>
</gene>
<comment type="caution">
    <text evidence="2">The sequence shown here is derived from an EMBL/GenBank/DDBJ whole genome shotgun (WGS) entry which is preliminary data.</text>
</comment>
<dbReference type="PANTHER" id="PTHR33784:SF10">
    <property type="entry name" value="F-BOX PROTEIN"/>
    <property type="match status" value="1"/>
</dbReference>
<evidence type="ECO:0000313" key="3">
    <source>
        <dbReference type="Proteomes" id="UP001459277"/>
    </source>
</evidence>
<dbReference type="InterPro" id="IPR057136">
    <property type="entry name" value="At2g35280_TPR_dom"/>
</dbReference>
<feature type="domain" description="F-box" evidence="1">
    <location>
        <begin position="18"/>
        <end position="67"/>
    </location>
</feature>
<dbReference type="PROSITE" id="PS50181">
    <property type="entry name" value="FBOX"/>
    <property type="match status" value="1"/>
</dbReference>
<reference evidence="2 3" key="1">
    <citation type="submission" date="2024-01" db="EMBL/GenBank/DDBJ databases">
        <title>A telomere-to-telomere, gap-free genome of sweet tea (Lithocarpus litseifolius).</title>
        <authorList>
            <person name="Zhou J."/>
        </authorList>
    </citation>
    <scope>NUCLEOTIDE SEQUENCE [LARGE SCALE GENOMIC DNA]</scope>
    <source>
        <strain evidence="2">Zhou-2022a</strain>
        <tissue evidence="2">Leaf</tissue>
    </source>
</reference>
<keyword evidence="3" id="KW-1185">Reference proteome</keyword>
<evidence type="ECO:0000313" key="2">
    <source>
        <dbReference type="EMBL" id="KAL0011670.1"/>
    </source>
</evidence>
<name>A0AAW2DLV8_9ROSI</name>
<dbReference type="InterPro" id="IPR001810">
    <property type="entry name" value="F-box_dom"/>
</dbReference>
<dbReference type="Proteomes" id="UP001459277">
    <property type="component" value="Unassembled WGS sequence"/>
</dbReference>
<dbReference type="InterPro" id="IPR036047">
    <property type="entry name" value="F-box-like_dom_sf"/>
</dbReference>
<proteinExistence type="predicted"/>
<dbReference type="Gene3D" id="1.20.1280.50">
    <property type="match status" value="1"/>
</dbReference>